<reference evidence="3" key="1">
    <citation type="journal article" date="2020" name="Stud. Mycol.">
        <title>101 Dothideomycetes genomes: a test case for predicting lifestyles and emergence of pathogens.</title>
        <authorList>
            <person name="Haridas S."/>
            <person name="Albert R."/>
            <person name="Binder M."/>
            <person name="Bloem J."/>
            <person name="Labutti K."/>
            <person name="Salamov A."/>
            <person name="Andreopoulos B."/>
            <person name="Baker S."/>
            <person name="Barry K."/>
            <person name="Bills G."/>
            <person name="Bluhm B."/>
            <person name="Cannon C."/>
            <person name="Castanera R."/>
            <person name="Culley D."/>
            <person name="Daum C."/>
            <person name="Ezra D."/>
            <person name="Gonzalez J."/>
            <person name="Henrissat B."/>
            <person name="Kuo A."/>
            <person name="Liang C."/>
            <person name="Lipzen A."/>
            <person name="Lutzoni F."/>
            <person name="Magnuson J."/>
            <person name="Mondo S."/>
            <person name="Nolan M."/>
            <person name="Ohm R."/>
            <person name="Pangilinan J."/>
            <person name="Park H.-J."/>
            <person name="Ramirez L."/>
            <person name="Alfaro M."/>
            <person name="Sun H."/>
            <person name="Tritt A."/>
            <person name="Yoshinaga Y."/>
            <person name="Zwiers L.-H."/>
            <person name="Turgeon B."/>
            <person name="Goodwin S."/>
            <person name="Spatafora J."/>
            <person name="Crous P."/>
            <person name="Grigoriev I."/>
        </authorList>
    </citation>
    <scope>NUCLEOTIDE SEQUENCE</scope>
    <source>
        <strain evidence="3">CBS 122367</strain>
    </source>
</reference>
<feature type="region of interest" description="Disordered" evidence="1">
    <location>
        <begin position="1"/>
        <end position="24"/>
    </location>
</feature>
<dbReference type="PANTHER" id="PTHR47843:SF2">
    <property type="entry name" value="BTB DOMAIN-CONTAINING PROTEIN"/>
    <property type="match status" value="1"/>
</dbReference>
<sequence>MPKPSPKDAKKSKPPTPPAPVRDVRVPTTLVPNFLQCPTIVKVVVGPEGAEQMYFVHESLLVERSHFFNRALNGKWRESDDKTVLMPDDEPEIVLAYLQLLYTGNLPIQESPRDKRKEFEILIELYILADKLQDPKSMNLVIDAFLAQARANKGPAGMRIANAVFDGTSEGSRLRALVVDHFVDRGGEGAVHGKWGEPHPEFLFQLSRRLLVKKKDLGVGGWGGLSISSSAL</sequence>
<dbReference type="SMART" id="SM00225">
    <property type="entry name" value="BTB"/>
    <property type="match status" value="1"/>
</dbReference>
<protein>
    <recommendedName>
        <fullName evidence="2">BTB domain-containing protein</fullName>
    </recommendedName>
</protein>
<accession>A0A6G1IDB4</accession>
<keyword evidence="4" id="KW-1185">Reference proteome</keyword>
<gene>
    <name evidence="3" type="ORF">K458DRAFT_196227</name>
</gene>
<dbReference type="EMBL" id="MU005645">
    <property type="protein sequence ID" value="KAF2675899.1"/>
    <property type="molecule type" value="Genomic_DNA"/>
</dbReference>
<dbReference type="InterPro" id="IPR011333">
    <property type="entry name" value="SKP1/BTB/POZ_sf"/>
</dbReference>
<evidence type="ECO:0000313" key="4">
    <source>
        <dbReference type="Proteomes" id="UP000799291"/>
    </source>
</evidence>
<organism evidence="3 4">
    <name type="scientific">Lentithecium fluviatile CBS 122367</name>
    <dbReference type="NCBI Taxonomy" id="1168545"/>
    <lineage>
        <taxon>Eukaryota</taxon>
        <taxon>Fungi</taxon>
        <taxon>Dikarya</taxon>
        <taxon>Ascomycota</taxon>
        <taxon>Pezizomycotina</taxon>
        <taxon>Dothideomycetes</taxon>
        <taxon>Pleosporomycetidae</taxon>
        <taxon>Pleosporales</taxon>
        <taxon>Massarineae</taxon>
        <taxon>Lentitheciaceae</taxon>
        <taxon>Lentithecium</taxon>
    </lineage>
</organism>
<dbReference type="OrthoDB" id="1022638at2759"/>
<feature type="domain" description="BTB" evidence="2">
    <location>
        <begin position="39"/>
        <end position="110"/>
    </location>
</feature>
<dbReference type="SUPFAM" id="SSF54695">
    <property type="entry name" value="POZ domain"/>
    <property type="match status" value="1"/>
</dbReference>
<proteinExistence type="predicted"/>
<dbReference type="AlphaFoldDB" id="A0A6G1IDB4"/>
<dbReference type="Pfam" id="PF00651">
    <property type="entry name" value="BTB"/>
    <property type="match status" value="1"/>
</dbReference>
<feature type="compositionally biased region" description="Basic and acidic residues" evidence="1">
    <location>
        <begin position="1"/>
        <end position="11"/>
    </location>
</feature>
<evidence type="ECO:0000313" key="3">
    <source>
        <dbReference type="EMBL" id="KAF2675899.1"/>
    </source>
</evidence>
<dbReference type="Proteomes" id="UP000799291">
    <property type="component" value="Unassembled WGS sequence"/>
</dbReference>
<evidence type="ECO:0000259" key="2">
    <source>
        <dbReference type="PROSITE" id="PS50097"/>
    </source>
</evidence>
<name>A0A6G1IDB4_9PLEO</name>
<dbReference type="PROSITE" id="PS50097">
    <property type="entry name" value="BTB"/>
    <property type="match status" value="1"/>
</dbReference>
<dbReference type="InterPro" id="IPR000210">
    <property type="entry name" value="BTB/POZ_dom"/>
</dbReference>
<evidence type="ECO:0000256" key="1">
    <source>
        <dbReference type="SAM" id="MobiDB-lite"/>
    </source>
</evidence>
<dbReference type="PANTHER" id="PTHR47843">
    <property type="entry name" value="BTB DOMAIN-CONTAINING PROTEIN-RELATED"/>
    <property type="match status" value="1"/>
</dbReference>
<dbReference type="CDD" id="cd18186">
    <property type="entry name" value="BTB_POZ_ZBTB_KLHL-like"/>
    <property type="match status" value="1"/>
</dbReference>
<dbReference type="Gene3D" id="3.30.710.10">
    <property type="entry name" value="Potassium Channel Kv1.1, Chain A"/>
    <property type="match status" value="1"/>
</dbReference>